<proteinExistence type="predicted"/>
<dbReference type="KEGG" id="cac:CA_C2697"/>
<dbReference type="PIR" id="A97232">
    <property type="entry name" value="A97232"/>
</dbReference>
<dbReference type="PATRIC" id="fig|272562.8.peg.2889"/>
<sequence>MANKQIRCYTYNVRKGKNICKKDFLFEIVDLILNKDDKDVNVLENSNKVRVFEDSDDTYSIELLKNINRKVIPNNYMFFRLGRKKEIEGALKRDKGTLVSEEVLDKDQQQKYNLEICTYILIDTTESIIMELFGQFAPAVNSFVKIVNRLLPIELKNKNVVIEYNKILTEKMIEALKKGGVKLSNIGYNYNIPNANVLRYLGLDTKQISALEELNVFEIQVNIKNKPRIPLTKNVQKIGYEIDAFKECNKDIKDTLFFRGKTAETDNKNYKFTNEEVTYAISVNTSRVDEGETIKFSLNEMAEQIYDKMKIVYDKNIEDIKKYIE</sequence>
<keyword evidence="2" id="KW-1185">Reference proteome</keyword>
<dbReference type="RefSeq" id="WP_010965985.1">
    <property type="nucleotide sequence ID" value="NC_003030.1"/>
</dbReference>
<gene>
    <name evidence="1" type="ordered locus">CA_C2697</name>
</gene>
<dbReference type="HOGENOM" id="CLU_854437_0_0_9"/>
<organism evidence="1 2">
    <name type="scientific">Clostridium acetobutylicum (strain ATCC 824 / DSM 792 / JCM 1419 / IAM 19013 / LMG 5710 / NBRC 13948 / NRRL B-527 / VKM B-1787 / 2291 / W)</name>
    <dbReference type="NCBI Taxonomy" id="272562"/>
    <lineage>
        <taxon>Bacteria</taxon>
        <taxon>Bacillati</taxon>
        <taxon>Bacillota</taxon>
        <taxon>Clostridia</taxon>
        <taxon>Eubacteriales</taxon>
        <taxon>Clostridiaceae</taxon>
        <taxon>Clostridium</taxon>
    </lineage>
</organism>
<accession>Q97FN1</accession>
<evidence type="ECO:0000313" key="1">
    <source>
        <dbReference type="EMBL" id="AAK80644.1"/>
    </source>
</evidence>
<dbReference type="AlphaFoldDB" id="Q97FN1"/>
<reference evidence="1 2" key="1">
    <citation type="journal article" date="2001" name="J. Bacteriol.">
        <title>Genome sequence and comparative analysis of the solvent-producing bacterium Clostridium acetobutylicum.</title>
        <authorList>
            <person name="Nolling J."/>
            <person name="Breton G."/>
            <person name="Omelchenko M.V."/>
            <person name="Makarova K.S."/>
            <person name="Zeng Q."/>
            <person name="Gibson R."/>
            <person name="Lee H.M."/>
            <person name="Dubois J."/>
            <person name="Qiu D."/>
            <person name="Hitti J."/>
            <person name="Wolf Y.I."/>
            <person name="Tatusov R.L."/>
            <person name="Sabathe F."/>
            <person name="Doucette-Stamm L."/>
            <person name="Soucaille P."/>
            <person name="Daly M.J."/>
            <person name="Bennett G.N."/>
            <person name="Koonin E.V."/>
            <person name="Smith D.R."/>
        </authorList>
    </citation>
    <scope>NUCLEOTIDE SEQUENCE [LARGE SCALE GENOMIC DNA]</scope>
    <source>
        <strain evidence="2">ATCC 824 / DSM 792 / JCM 1419 / LMG 5710 / VKM B-1787</strain>
    </source>
</reference>
<name>Q97FN1_CLOAB</name>
<evidence type="ECO:0000313" key="2">
    <source>
        <dbReference type="Proteomes" id="UP000000814"/>
    </source>
</evidence>
<dbReference type="GeneID" id="44999188"/>
<protein>
    <submittedName>
        <fullName evidence="1">Uncharacterized protein</fullName>
    </submittedName>
</protein>
<dbReference type="EMBL" id="AE001437">
    <property type="protein sequence ID" value="AAK80644.1"/>
    <property type="molecule type" value="Genomic_DNA"/>
</dbReference>
<dbReference type="OrthoDB" id="1957712at2"/>
<dbReference type="Proteomes" id="UP000000814">
    <property type="component" value="Chromosome"/>
</dbReference>